<dbReference type="CDD" id="cd00761">
    <property type="entry name" value="Glyco_tranf_GTA_type"/>
    <property type="match status" value="2"/>
</dbReference>
<dbReference type="InterPro" id="IPR001173">
    <property type="entry name" value="Glyco_trans_2-like"/>
</dbReference>
<accession>A0A965ZII7</accession>
<keyword evidence="3" id="KW-1185">Reference proteome</keyword>
<dbReference type="SUPFAM" id="SSF53448">
    <property type="entry name" value="Nucleotide-diphospho-sugar transferases"/>
    <property type="match status" value="3"/>
</dbReference>
<organism evidence="2 3">
    <name type="scientific">Mucilaginibacter agri</name>
    <dbReference type="NCBI Taxonomy" id="2695265"/>
    <lineage>
        <taxon>Bacteria</taxon>
        <taxon>Pseudomonadati</taxon>
        <taxon>Bacteroidota</taxon>
        <taxon>Sphingobacteriia</taxon>
        <taxon>Sphingobacteriales</taxon>
        <taxon>Sphingobacteriaceae</taxon>
        <taxon>Mucilaginibacter</taxon>
    </lineage>
</organism>
<dbReference type="PANTHER" id="PTHR43685:SF2">
    <property type="entry name" value="GLYCOSYLTRANSFERASE 2-LIKE DOMAIN-CONTAINING PROTEIN"/>
    <property type="match status" value="1"/>
</dbReference>
<feature type="domain" description="Glycosyltransferase 2-like" evidence="1">
    <location>
        <begin position="485"/>
        <end position="601"/>
    </location>
</feature>
<dbReference type="InterPro" id="IPR050834">
    <property type="entry name" value="Glycosyltransf_2"/>
</dbReference>
<evidence type="ECO:0000313" key="2">
    <source>
        <dbReference type="EMBL" id="NCD71700.1"/>
    </source>
</evidence>
<dbReference type="GO" id="GO:0016757">
    <property type="term" value="F:glycosyltransferase activity"/>
    <property type="evidence" value="ECO:0007669"/>
    <property type="project" value="UniProtKB-KW"/>
</dbReference>
<dbReference type="Pfam" id="PF00535">
    <property type="entry name" value="Glycos_transf_2"/>
    <property type="match status" value="3"/>
</dbReference>
<feature type="domain" description="Glycosyltransferase 2-like" evidence="1">
    <location>
        <begin position="265"/>
        <end position="382"/>
    </location>
</feature>
<feature type="domain" description="Glycosyltransferase 2-like" evidence="1">
    <location>
        <begin position="10"/>
        <end position="122"/>
    </location>
</feature>
<reference evidence="2" key="1">
    <citation type="submission" date="2020-01" db="EMBL/GenBank/DDBJ databases">
        <authorList>
            <person name="Seo Y.L."/>
        </authorList>
    </citation>
    <scope>NUCLEOTIDE SEQUENCE</scope>
    <source>
        <strain evidence="2">R11</strain>
    </source>
</reference>
<evidence type="ECO:0000259" key="1">
    <source>
        <dbReference type="Pfam" id="PF00535"/>
    </source>
</evidence>
<sequence length="708" mass="81916">MENVVLPLVSCIMPTSNRRSFVPDAIRYFLQQDYNNKELLIVDDGDDSVEDLIPPHEQIRYKRIQKKMTLGEKRNYCIRESNGDLIMHWDDDDWMAPYRIRYQVNELLKKNAEVCGLQQMLFRELTTGKCWLYKYPPHAQPWLAGGSLLYTRSFWAKSPFPDMQVASDTRFIFARKLTSFVALADHNFYVASVHHHNTSSKNTASNLWHPVDESTVKKIMGEEWGVHIANNKRAQKATSKLNGNKGKNGTQNNTSVKKITRDKVSVCLLSYKRPGNIQKIIDSIYAYPFFDEIIVWNNNPSYQLTLKGSKVRVINSTENTMCYGRFLCAAEAKNNVVYFQDDDAIINNIQELYEAFLQDSSRIAYGLSSRHFAVKEIYDYPSTQISFLGWGAFIQKAWINVLDDYLKENPTDFIFLREADKFFTLLLGKHNNAILGDIELLADDSTHGIALYLEKEHCLYVALAVRRALEYNRMQLQFIPVTWNIVISCRNYGRFLEEAVNSVLYNHADYIITIVDDASTDNTAEVCRRLTNSYPFIKYIRNEQQMGAGHSRNKGIGLTDSVFVIMLDADDKLGPEYLFEAEKMLRKDADVVNPDAILFGNIASRWPVPETVSLDMQLDKNHVHCCSAFRRSYWAQVGGLDEKMLCWEDYEFWIRVSENGARIKKIAGNHFYYRKHGESRSSDLHEQRVSQTYIYKKHGHLFQNQPVE</sequence>
<dbReference type="EMBL" id="WWEO01000045">
    <property type="protein sequence ID" value="NCD71700.1"/>
    <property type="molecule type" value="Genomic_DNA"/>
</dbReference>
<dbReference type="PANTHER" id="PTHR43685">
    <property type="entry name" value="GLYCOSYLTRANSFERASE"/>
    <property type="match status" value="1"/>
</dbReference>
<dbReference type="Proteomes" id="UP000638732">
    <property type="component" value="Unassembled WGS sequence"/>
</dbReference>
<protein>
    <submittedName>
        <fullName evidence="2">Glycosyltransferase</fullName>
    </submittedName>
</protein>
<dbReference type="AlphaFoldDB" id="A0A965ZII7"/>
<name>A0A965ZII7_9SPHI</name>
<comment type="caution">
    <text evidence="2">The sequence shown here is derived from an EMBL/GenBank/DDBJ whole genome shotgun (WGS) entry which is preliminary data.</text>
</comment>
<dbReference type="RefSeq" id="WP_166587683.1">
    <property type="nucleotide sequence ID" value="NZ_WWEO01000045.1"/>
</dbReference>
<dbReference type="InterPro" id="IPR029044">
    <property type="entry name" value="Nucleotide-diphossugar_trans"/>
</dbReference>
<evidence type="ECO:0000313" key="3">
    <source>
        <dbReference type="Proteomes" id="UP000638732"/>
    </source>
</evidence>
<reference evidence="2" key="2">
    <citation type="submission" date="2020-10" db="EMBL/GenBank/DDBJ databases">
        <title>Mucilaginibacter sp. nov., isolated from soil.</title>
        <authorList>
            <person name="Jeon C.O."/>
        </authorList>
    </citation>
    <scope>NUCLEOTIDE SEQUENCE</scope>
    <source>
        <strain evidence="2">R11</strain>
    </source>
</reference>
<gene>
    <name evidence="2" type="ORF">GSY63_20205</name>
</gene>
<proteinExistence type="predicted"/>
<dbReference type="Gene3D" id="3.90.550.10">
    <property type="entry name" value="Spore Coat Polysaccharide Biosynthesis Protein SpsA, Chain A"/>
    <property type="match status" value="3"/>
</dbReference>